<name>A0A6V7WQQ1_MELEN</name>
<accession>A0A6V7WQQ1</accession>
<dbReference type="AlphaFoldDB" id="A0A6V7WQQ1"/>
<gene>
    <name evidence="1" type="ORF">MENT_LOCUS42079</name>
</gene>
<comment type="caution">
    <text evidence="1">The sequence shown here is derived from an EMBL/GenBank/DDBJ whole genome shotgun (WGS) entry which is preliminary data.</text>
</comment>
<proteinExistence type="predicted"/>
<evidence type="ECO:0000313" key="1">
    <source>
        <dbReference type="EMBL" id="CAD2189361.1"/>
    </source>
</evidence>
<evidence type="ECO:0000313" key="2">
    <source>
        <dbReference type="Proteomes" id="UP000580250"/>
    </source>
</evidence>
<dbReference type="Proteomes" id="UP000580250">
    <property type="component" value="Unassembled WGS sequence"/>
</dbReference>
<protein>
    <submittedName>
        <fullName evidence="1">Uncharacterized protein</fullName>
    </submittedName>
</protein>
<sequence length="204" mass="23885">MIIVRCWLEHLFKCAIVGAYIDTTIFNPEMINILFDNDKTIPIRFNCQSLLMIAHNKTFENVLNFVSNHLTISKLFNISFCDVFNTEQHRNILFNFLINEGNNLPQIRLQSSNLSRLYDSIIEYITTSKDCSKMVPVISFYFSSSDSSRFKFSESAEKIEIVQLDNKTHTNYQISNIYNPKVKFALCNEEWNWGINSCIYIKKM</sequence>
<dbReference type="EMBL" id="CAJEWN010000745">
    <property type="protein sequence ID" value="CAD2189361.1"/>
    <property type="molecule type" value="Genomic_DNA"/>
</dbReference>
<organism evidence="1 2">
    <name type="scientific">Meloidogyne enterolobii</name>
    <name type="common">Root-knot nematode worm</name>
    <name type="synonym">Meloidogyne mayaguensis</name>
    <dbReference type="NCBI Taxonomy" id="390850"/>
    <lineage>
        <taxon>Eukaryota</taxon>
        <taxon>Metazoa</taxon>
        <taxon>Ecdysozoa</taxon>
        <taxon>Nematoda</taxon>
        <taxon>Chromadorea</taxon>
        <taxon>Rhabditida</taxon>
        <taxon>Tylenchina</taxon>
        <taxon>Tylenchomorpha</taxon>
        <taxon>Tylenchoidea</taxon>
        <taxon>Meloidogynidae</taxon>
        <taxon>Meloidogyninae</taxon>
        <taxon>Meloidogyne</taxon>
    </lineage>
</organism>
<reference evidence="1 2" key="1">
    <citation type="submission" date="2020-08" db="EMBL/GenBank/DDBJ databases">
        <authorList>
            <person name="Koutsovoulos G."/>
            <person name="Danchin GJ E."/>
        </authorList>
    </citation>
    <scope>NUCLEOTIDE SEQUENCE [LARGE SCALE GENOMIC DNA]</scope>
</reference>